<dbReference type="PROSITE" id="PS50181">
    <property type="entry name" value="FBOX"/>
    <property type="match status" value="1"/>
</dbReference>
<dbReference type="Gene3D" id="2.120.10.80">
    <property type="entry name" value="Kelch-type beta propeller"/>
    <property type="match status" value="1"/>
</dbReference>
<dbReference type="PANTHER" id="PTHR31672">
    <property type="entry name" value="BNACNNG10540D PROTEIN"/>
    <property type="match status" value="1"/>
</dbReference>
<dbReference type="Pfam" id="PF00646">
    <property type="entry name" value="F-box"/>
    <property type="match status" value="1"/>
</dbReference>
<dbReference type="OrthoDB" id="591557at2759"/>
<dbReference type="PANTHER" id="PTHR31672:SF13">
    <property type="entry name" value="F-BOX PROTEIN CPR30-LIKE"/>
    <property type="match status" value="1"/>
</dbReference>
<dbReference type="AlphaFoldDB" id="A0A2P5CCH6"/>
<keyword evidence="4" id="KW-1185">Reference proteome</keyword>
<dbReference type="InterPro" id="IPR011043">
    <property type="entry name" value="Gal_Oxase/kelch_b-propeller"/>
</dbReference>
<accession>A0A2P5CCH6</accession>
<dbReference type="InterPro" id="IPR006527">
    <property type="entry name" value="F-box-assoc_dom_typ1"/>
</dbReference>
<feature type="domain" description="F-box" evidence="2">
    <location>
        <begin position="1"/>
        <end position="45"/>
    </location>
</feature>
<dbReference type="InterPro" id="IPR001810">
    <property type="entry name" value="F-box_dom"/>
</dbReference>
<dbReference type="SUPFAM" id="SSF81383">
    <property type="entry name" value="F-box domain"/>
    <property type="match status" value="1"/>
</dbReference>
<evidence type="ECO:0000259" key="2">
    <source>
        <dbReference type="PROSITE" id="PS50181"/>
    </source>
</evidence>
<name>A0A2P5CCH6_TREOI</name>
<sequence length="423" mass="47779">MATLPWDSIVGILTRLPVKDLLRYRCVSKPWCSLIDGPDFIKMHLNHSVGTSSNLSLIRGYRVLHSVDLDTLDSAVRLTPPINVGNEIKILGCCNGLVALANSSGVMALWNPSTRKHKKVPVSDPNYEVPFGVFDSEMVGFGYDPLNDDYKLLRVIHYIRIDSDSFQSEVKVYSLKSNTWKRVGDFPYQGYKKYGIGVFASNSLHWMVARDHQYQPSFSIAAFDLVTEEYRKISLPDKKVSWDDKFYTKLAELGGWLCVVSIYVDDEKAEASNYVDIWVMKQYGVKESWTKLFSVAPSYVTGSFEYAMPLAYLKSAHQVVLDQDGHKFLLYDLERKRAKSVRKITGLSKCFDTFVYVRSLVGLGGGDGDNNGKKAGENGNKRKKQNQRVSGQKRLILEGFCWATEDVDVVFAGKGIRLRARNL</sequence>
<comment type="caution">
    <text evidence="3">The sequence shown here is derived from an EMBL/GenBank/DDBJ whole genome shotgun (WGS) entry which is preliminary data.</text>
</comment>
<dbReference type="SUPFAM" id="SSF50965">
    <property type="entry name" value="Galactose oxidase, central domain"/>
    <property type="match status" value="1"/>
</dbReference>
<dbReference type="InterPro" id="IPR036047">
    <property type="entry name" value="F-box-like_dom_sf"/>
</dbReference>
<evidence type="ECO:0000313" key="3">
    <source>
        <dbReference type="EMBL" id="PON58760.1"/>
    </source>
</evidence>
<organism evidence="3 4">
    <name type="scientific">Trema orientale</name>
    <name type="common">Charcoal tree</name>
    <name type="synonym">Celtis orientalis</name>
    <dbReference type="NCBI Taxonomy" id="63057"/>
    <lineage>
        <taxon>Eukaryota</taxon>
        <taxon>Viridiplantae</taxon>
        <taxon>Streptophyta</taxon>
        <taxon>Embryophyta</taxon>
        <taxon>Tracheophyta</taxon>
        <taxon>Spermatophyta</taxon>
        <taxon>Magnoliopsida</taxon>
        <taxon>eudicotyledons</taxon>
        <taxon>Gunneridae</taxon>
        <taxon>Pentapetalae</taxon>
        <taxon>rosids</taxon>
        <taxon>fabids</taxon>
        <taxon>Rosales</taxon>
        <taxon>Cannabaceae</taxon>
        <taxon>Trema</taxon>
    </lineage>
</organism>
<dbReference type="InterPro" id="IPR017451">
    <property type="entry name" value="F-box-assoc_interact_dom"/>
</dbReference>
<dbReference type="InterPro" id="IPR050796">
    <property type="entry name" value="SCF_F-box_component"/>
</dbReference>
<dbReference type="InterPro" id="IPR015915">
    <property type="entry name" value="Kelch-typ_b-propeller"/>
</dbReference>
<feature type="compositionally biased region" description="Basic and acidic residues" evidence="1">
    <location>
        <begin position="370"/>
        <end position="380"/>
    </location>
</feature>
<feature type="region of interest" description="Disordered" evidence="1">
    <location>
        <begin position="368"/>
        <end position="388"/>
    </location>
</feature>
<dbReference type="EMBL" id="JXTC01000382">
    <property type="protein sequence ID" value="PON58760.1"/>
    <property type="molecule type" value="Genomic_DNA"/>
</dbReference>
<evidence type="ECO:0000313" key="4">
    <source>
        <dbReference type="Proteomes" id="UP000237000"/>
    </source>
</evidence>
<dbReference type="SMART" id="SM00256">
    <property type="entry name" value="FBOX"/>
    <property type="match status" value="1"/>
</dbReference>
<proteinExistence type="predicted"/>
<evidence type="ECO:0000256" key="1">
    <source>
        <dbReference type="SAM" id="MobiDB-lite"/>
    </source>
</evidence>
<reference evidence="4" key="1">
    <citation type="submission" date="2016-06" db="EMBL/GenBank/DDBJ databases">
        <title>Parallel loss of symbiosis genes in relatives of nitrogen-fixing non-legume Parasponia.</title>
        <authorList>
            <person name="Van Velzen R."/>
            <person name="Holmer R."/>
            <person name="Bu F."/>
            <person name="Rutten L."/>
            <person name="Van Zeijl A."/>
            <person name="Liu W."/>
            <person name="Santuari L."/>
            <person name="Cao Q."/>
            <person name="Sharma T."/>
            <person name="Shen D."/>
            <person name="Roswanjaya Y."/>
            <person name="Wardhani T."/>
            <person name="Kalhor M.S."/>
            <person name="Jansen J."/>
            <person name="Van den Hoogen J."/>
            <person name="Gungor B."/>
            <person name="Hartog M."/>
            <person name="Hontelez J."/>
            <person name="Verver J."/>
            <person name="Yang W.-C."/>
            <person name="Schijlen E."/>
            <person name="Repin R."/>
            <person name="Schilthuizen M."/>
            <person name="Schranz E."/>
            <person name="Heidstra R."/>
            <person name="Miyata K."/>
            <person name="Fedorova E."/>
            <person name="Kohlen W."/>
            <person name="Bisseling T."/>
            <person name="Smit S."/>
            <person name="Geurts R."/>
        </authorList>
    </citation>
    <scope>NUCLEOTIDE SEQUENCE [LARGE SCALE GENOMIC DNA]</scope>
    <source>
        <strain evidence="4">cv. RG33-2</strain>
    </source>
</reference>
<dbReference type="InParanoid" id="A0A2P5CCH6"/>
<dbReference type="Pfam" id="PF07734">
    <property type="entry name" value="FBA_1"/>
    <property type="match status" value="1"/>
</dbReference>
<dbReference type="STRING" id="63057.A0A2P5CCH6"/>
<dbReference type="Proteomes" id="UP000237000">
    <property type="component" value="Unassembled WGS sequence"/>
</dbReference>
<dbReference type="NCBIfam" id="TIGR01640">
    <property type="entry name" value="F_box_assoc_1"/>
    <property type="match status" value="1"/>
</dbReference>
<dbReference type="Gene3D" id="1.20.1280.50">
    <property type="match status" value="1"/>
</dbReference>
<gene>
    <name evidence="3" type="ORF">TorRG33x02_290150</name>
</gene>
<dbReference type="CDD" id="cd22157">
    <property type="entry name" value="F-box_AtFBW1-like"/>
    <property type="match status" value="1"/>
</dbReference>
<protein>
    <submittedName>
        <fullName evidence="3">F-box domain containing protein</fullName>
    </submittedName>
</protein>